<dbReference type="GO" id="GO:0030659">
    <property type="term" value="C:cytoplasmic vesicle membrane"/>
    <property type="evidence" value="ECO:0007669"/>
    <property type="project" value="UniProtKB-SubCell"/>
</dbReference>
<dbReference type="NCBIfam" id="TIGR00803">
    <property type="entry name" value="nst"/>
    <property type="match status" value="1"/>
</dbReference>
<evidence type="ECO:0000256" key="1">
    <source>
        <dbReference type="ARBA" id="ARBA00004141"/>
    </source>
</evidence>
<reference evidence="7" key="1">
    <citation type="submission" date="2022-07" db="EMBL/GenBank/DDBJ databases">
        <title>Phylogenomic reconstructions and comparative analyses of Kickxellomycotina fungi.</title>
        <authorList>
            <person name="Reynolds N.K."/>
            <person name="Stajich J.E."/>
            <person name="Barry K."/>
            <person name="Grigoriev I.V."/>
            <person name="Crous P."/>
            <person name="Smith M.E."/>
        </authorList>
    </citation>
    <scope>NUCLEOTIDE SEQUENCE</scope>
    <source>
        <strain evidence="7">NRRL 1565</strain>
    </source>
</reference>
<feature type="transmembrane region" description="Helical" evidence="5">
    <location>
        <begin position="282"/>
        <end position="301"/>
    </location>
</feature>
<evidence type="ECO:0000256" key="3">
    <source>
        <dbReference type="ARBA" id="ARBA00022989"/>
    </source>
</evidence>
<feature type="transmembrane region" description="Helical" evidence="5">
    <location>
        <begin position="12"/>
        <end position="33"/>
    </location>
</feature>
<feature type="transmembrane region" description="Helical" evidence="5">
    <location>
        <begin position="184"/>
        <end position="204"/>
    </location>
</feature>
<keyword evidence="5" id="KW-0813">Transport</keyword>
<comment type="caution">
    <text evidence="7">The sequence shown here is derived from an EMBL/GenBank/DDBJ whole genome shotgun (WGS) entry which is preliminary data.</text>
</comment>
<keyword evidence="2 5" id="KW-0812">Transmembrane</keyword>
<evidence type="ECO:0000256" key="5">
    <source>
        <dbReference type="RuleBase" id="RU367097"/>
    </source>
</evidence>
<feature type="transmembrane region" description="Helical" evidence="5">
    <location>
        <begin position="224"/>
        <end position="244"/>
    </location>
</feature>
<organism evidence="7 8">
    <name type="scientific">Coemansia guatemalensis</name>
    <dbReference type="NCBI Taxonomy" id="2761395"/>
    <lineage>
        <taxon>Eukaryota</taxon>
        <taxon>Fungi</taxon>
        <taxon>Fungi incertae sedis</taxon>
        <taxon>Zoopagomycota</taxon>
        <taxon>Kickxellomycotina</taxon>
        <taxon>Kickxellomycetes</taxon>
        <taxon>Kickxellales</taxon>
        <taxon>Kickxellaceae</taxon>
        <taxon>Coemansia</taxon>
    </lineage>
</organism>
<keyword evidence="5" id="KW-0333">Golgi apparatus</keyword>
<dbReference type="GO" id="GO:0000139">
    <property type="term" value="C:Golgi membrane"/>
    <property type="evidence" value="ECO:0007669"/>
    <property type="project" value="UniProtKB-SubCell"/>
</dbReference>
<proteinExistence type="inferred from homology"/>
<keyword evidence="5" id="KW-0762">Sugar transport</keyword>
<dbReference type="Proteomes" id="UP001140094">
    <property type="component" value="Unassembled WGS sequence"/>
</dbReference>
<dbReference type="AlphaFoldDB" id="A0A9W8HX82"/>
<keyword evidence="5" id="KW-0968">Cytoplasmic vesicle</keyword>
<keyword evidence="8" id="KW-1185">Reference proteome</keyword>
<comment type="similarity">
    <text evidence="5">Belongs to the TPT transporter family. SLC35D subfamily.</text>
</comment>
<evidence type="ECO:0000256" key="4">
    <source>
        <dbReference type="ARBA" id="ARBA00023136"/>
    </source>
</evidence>
<evidence type="ECO:0000256" key="2">
    <source>
        <dbReference type="ARBA" id="ARBA00022692"/>
    </source>
</evidence>
<evidence type="ECO:0000313" key="8">
    <source>
        <dbReference type="Proteomes" id="UP001140094"/>
    </source>
</evidence>
<accession>A0A9W8HX82</accession>
<name>A0A9W8HX82_9FUNG</name>
<gene>
    <name evidence="7" type="primary">VRG4</name>
    <name evidence="7" type="ORF">H4R20_003897</name>
</gene>
<evidence type="ECO:0000256" key="6">
    <source>
        <dbReference type="SAM" id="MobiDB-lite"/>
    </source>
</evidence>
<dbReference type="OrthoDB" id="417037at2759"/>
<dbReference type="InterPro" id="IPR050186">
    <property type="entry name" value="TPT_transporter"/>
</dbReference>
<feature type="compositionally biased region" description="Low complexity" evidence="6">
    <location>
        <begin position="332"/>
        <end position="343"/>
    </location>
</feature>
<feature type="region of interest" description="Disordered" evidence="6">
    <location>
        <begin position="308"/>
        <end position="343"/>
    </location>
</feature>
<dbReference type="PANTHER" id="PTHR11132">
    <property type="entry name" value="SOLUTE CARRIER FAMILY 35"/>
    <property type="match status" value="1"/>
</dbReference>
<evidence type="ECO:0000313" key="7">
    <source>
        <dbReference type="EMBL" id="KAJ2800878.1"/>
    </source>
</evidence>
<feature type="transmembrane region" description="Helical" evidence="5">
    <location>
        <begin position="256"/>
        <end position="276"/>
    </location>
</feature>
<keyword evidence="4 5" id="KW-0472">Membrane</keyword>
<comment type="subcellular location">
    <subcellularLocation>
        <location evidence="5">Golgi apparatus membrane</location>
        <topology evidence="5">Multi-pass membrane protein</topology>
    </subcellularLocation>
    <subcellularLocation>
        <location evidence="5">Cytoplasmic vesicle membrane</location>
        <topology evidence="5">Multi-pass membrane protein</topology>
    </subcellularLocation>
    <subcellularLocation>
        <location evidence="5">Endoplasmic reticulum membrane</location>
        <topology evidence="5">Multi-pass membrane protein</topology>
    </subcellularLocation>
    <subcellularLocation>
        <location evidence="1">Membrane</location>
        <topology evidence="1">Multi-pass membrane protein</topology>
    </subcellularLocation>
</comment>
<dbReference type="GO" id="GO:0005789">
    <property type="term" value="C:endoplasmic reticulum membrane"/>
    <property type="evidence" value="ECO:0007669"/>
    <property type="project" value="UniProtKB-SubCell"/>
</dbReference>
<comment type="subunit">
    <text evidence="5">Homooligomer.</text>
</comment>
<feature type="transmembrane region" description="Helical" evidence="5">
    <location>
        <begin position="39"/>
        <end position="61"/>
    </location>
</feature>
<keyword evidence="5" id="KW-0256">Endoplasmic reticulum</keyword>
<comment type="function">
    <text evidence="5">Involved in the import of GDP-mannose from the cytoplasm into the Golgi lumen.</text>
</comment>
<sequence>MSSNVLQTAIPIVAYCASSITMTLVNKLVLSGFQYHMVFFMLAVQAFGSVALMVLANYVGLQVRYRAMNKPDARTWFPVACSQAMMLYTGGKALEYLDVPLFTVFKNLTIIAVAYGEKWVFKATVTPLMLAAFGLMVMSSLVGAWNDLTFNGWGYFWMTANCFTSATFVIHMRKVIKQVNFQDFDTVYFNNLLTLPLYIILSILQENWTGFFSYYGDKANADELSSFVRGMFVSGVAAFAISYCSPWCLRTTSSTTYSMIGALNKLPIAVFAMMWFPDPITAGGVLAVLLGFAAGLVYTHAKNLQKREQPSGAQVLPPPISMDRLGQTPSNDSAASKADSSDK</sequence>
<protein>
    <recommendedName>
        <fullName evidence="5">GDP-mannose transporter</fullName>
        <shortName evidence="5">GMT</shortName>
    </recommendedName>
</protein>
<dbReference type="EMBL" id="JANBUO010000909">
    <property type="protein sequence ID" value="KAJ2800878.1"/>
    <property type="molecule type" value="Genomic_DNA"/>
</dbReference>
<keyword evidence="3 5" id="KW-1133">Transmembrane helix</keyword>
<dbReference type="InterPro" id="IPR037185">
    <property type="entry name" value="EmrE-like"/>
</dbReference>
<feature type="transmembrane region" description="Helical" evidence="5">
    <location>
        <begin position="152"/>
        <end position="172"/>
    </location>
</feature>
<dbReference type="SUPFAM" id="SSF103481">
    <property type="entry name" value="Multidrug resistance efflux transporter EmrE"/>
    <property type="match status" value="1"/>
</dbReference>